<feature type="compositionally biased region" description="Polar residues" evidence="1">
    <location>
        <begin position="82"/>
        <end position="96"/>
    </location>
</feature>
<evidence type="ECO:0000256" key="2">
    <source>
        <dbReference type="SAM" id="Phobius"/>
    </source>
</evidence>
<gene>
    <name evidence="3" type="ORF">VFPBJ_06063</name>
</gene>
<reference evidence="3 4" key="1">
    <citation type="submission" date="2016-01" db="EMBL/GenBank/DDBJ databases">
        <title>Biosynthesis of antibiotic leucinostatins and their inhibition on Phytophthora in bio-control Purpureocillium lilacinum.</title>
        <authorList>
            <person name="Wang G."/>
            <person name="Liu Z."/>
            <person name="Lin R."/>
            <person name="Li E."/>
            <person name="Mao Z."/>
            <person name="Ling J."/>
            <person name="Yin W."/>
            <person name="Xie B."/>
        </authorList>
    </citation>
    <scope>NUCLEOTIDE SEQUENCE [LARGE SCALE GENOMIC DNA]</scope>
    <source>
        <strain evidence="3">PLBJ-1</strain>
    </source>
</reference>
<dbReference type="EMBL" id="LSBH01000004">
    <property type="protein sequence ID" value="OAQ80478.1"/>
    <property type="molecule type" value="Genomic_DNA"/>
</dbReference>
<feature type="transmembrane region" description="Helical" evidence="2">
    <location>
        <begin position="7"/>
        <end position="28"/>
    </location>
</feature>
<proteinExistence type="predicted"/>
<evidence type="ECO:0000256" key="1">
    <source>
        <dbReference type="SAM" id="MobiDB-lite"/>
    </source>
</evidence>
<organism evidence="3 4">
    <name type="scientific">Purpureocillium lilacinum</name>
    <name type="common">Paecilomyces lilacinus</name>
    <dbReference type="NCBI Taxonomy" id="33203"/>
    <lineage>
        <taxon>Eukaryota</taxon>
        <taxon>Fungi</taxon>
        <taxon>Dikarya</taxon>
        <taxon>Ascomycota</taxon>
        <taxon>Pezizomycotina</taxon>
        <taxon>Sordariomycetes</taxon>
        <taxon>Hypocreomycetidae</taxon>
        <taxon>Hypocreales</taxon>
        <taxon>Ophiocordycipitaceae</taxon>
        <taxon>Purpureocillium</taxon>
    </lineage>
</organism>
<sequence>MWSRPHIAALLVVPCLAFVLGILVNLYWPGWTIVHDGVHSSRLIKSVEMALQLAALRGPPPCCPFHSLPWTISDPSEAQPRALSSKSPSLTNRKNLTSHPCLMLCPQASLSSTRDLTR</sequence>
<dbReference type="Proteomes" id="UP000078240">
    <property type="component" value="Unassembled WGS sequence"/>
</dbReference>
<keyword evidence="2" id="KW-0812">Transmembrane</keyword>
<name>A0A179GSL4_PURLI</name>
<accession>A0A179GSL4</accession>
<evidence type="ECO:0000313" key="4">
    <source>
        <dbReference type="Proteomes" id="UP000078240"/>
    </source>
</evidence>
<evidence type="ECO:0000313" key="3">
    <source>
        <dbReference type="EMBL" id="OAQ80478.1"/>
    </source>
</evidence>
<feature type="region of interest" description="Disordered" evidence="1">
    <location>
        <begin position="76"/>
        <end position="96"/>
    </location>
</feature>
<keyword evidence="2" id="KW-1133">Transmembrane helix</keyword>
<dbReference type="AlphaFoldDB" id="A0A179GSL4"/>
<keyword evidence="2" id="KW-0472">Membrane</keyword>
<comment type="caution">
    <text evidence="3">The sequence shown here is derived from an EMBL/GenBank/DDBJ whole genome shotgun (WGS) entry which is preliminary data.</text>
</comment>
<protein>
    <submittedName>
        <fullName evidence="3">Uncharacterized protein</fullName>
    </submittedName>
</protein>